<dbReference type="AlphaFoldDB" id="A0A812Q7X5"/>
<keyword evidence="3" id="KW-1185">Reference proteome</keyword>
<accession>A0A812Q7X5</accession>
<proteinExistence type="predicted"/>
<sequence>MFFFPRPVAHSRFAPQFAGYEQHDAQALVEFLDFILEGLHDDLNRGATGARSRSSKPRREQSIPKLLSSKLMTRGGREVLTPRKAKMVWQLRPSDKSNDDPDAASHQSGPSSCEEVSASLE</sequence>
<organism evidence="2 3">
    <name type="scientific">Symbiodinium pilosum</name>
    <name type="common">Dinoflagellate</name>
    <dbReference type="NCBI Taxonomy" id="2952"/>
    <lineage>
        <taxon>Eukaryota</taxon>
        <taxon>Sar</taxon>
        <taxon>Alveolata</taxon>
        <taxon>Dinophyceae</taxon>
        <taxon>Suessiales</taxon>
        <taxon>Symbiodiniaceae</taxon>
        <taxon>Symbiodinium</taxon>
    </lineage>
</organism>
<evidence type="ECO:0000313" key="2">
    <source>
        <dbReference type="EMBL" id="CAE7371468.1"/>
    </source>
</evidence>
<comment type="caution">
    <text evidence="2">The sequence shown here is derived from an EMBL/GenBank/DDBJ whole genome shotgun (WGS) entry which is preliminary data.</text>
</comment>
<gene>
    <name evidence="2" type="primary">UBP5</name>
    <name evidence="2" type="ORF">SPIL2461_LOCUS9018</name>
</gene>
<feature type="region of interest" description="Disordered" evidence="1">
    <location>
        <begin position="82"/>
        <end position="121"/>
    </location>
</feature>
<name>A0A812Q7X5_SYMPI</name>
<evidence type="ECO:0000256" key="1">
    <source>
        <dbReference type="SAM" id="MobiDB-lite"/>
    </source>
</evidence>
<feature type="non-terminal residue" evidence="2">
    <location>
        <position position="121"/>
    </location>
</feature>
<dbReference type="Gene3D" id="3.90.70.10">
    <property type="entry name" value="Cysteine proteinases"/>
    <property type="match status" value="1"/>
</dbReference>
<dbReference type="EMBL" id="CAJNIZ010015269">
    <property type="protein sequence ID" value="CAE7371468.1"/>
    <property type="molecule type" value="Genomic_DNA"/>
</dbReference>
<dbReference type="OrthoDB" id="1932843at2759"/>
<protein>
    <submittedName>
        <fullName evidence="2">UBP5 protein</fullName>
    </submittedName>
</protein>
<dbReference type="Proteomes" id="UP000649617">
    <property type="component" value="Unassembled WGS sequence"/>
</dbReference>
<reference evidence="2" key="1">
    <citation type="submission" date="2021-02" db="EMBL/GenBank/DDBJ databases">
        <authorList>
            <person name="Dougan E. K."/>
            <person name="Rhodes N."/>
            <person name="Thang M."/>
            <person name="Chan C."/>
        </authorList>
    </citation>
    <scope>NUCLEOTIDE SEQUENCE</scope>
</reference>
<evidence type="ECO:0000313" key="3">
    <source>
        <dbReference type="Proteomes" id="UP000649617"/>
    </source>
</evidence>
<feature type="region of interest" description="Disordered" evidence="1">
    <location>
        <begin position="45"/>
        <end position="68"/>
    </location>
</feature>